<dbReference type="Proteomes" id="UP000292402">
    <property type="component" value="Unassembled WGS sequence"/>
</dbReference>
<organism evidence="1 2">
    <name type="scientific">Alternaria tenuissima</name>
    <dbReference type="NCBI Taxonomy" id="119927"/>
    <lineage>
        <taxon>Eukaryota</taxon>
        <taxon>Fungi</taxon>
        <taxon>Dikarya</taxon>
        <taxon>Ascomycota</taxon>
        <taxon>Pezizomycotina</taxon>
        <taxon>Dothideomycetes</taxon>
        <taxon>Pleosporomycetidae</taxon>
        <taxon>Pleosporales</taxon>
        <taxon>Pleosporineae</taxon>
        <taxon>Pleosporaceae</taxon>
        <taxon>Alternaria</taxon>
        <taxon>Alternaria sect. Alternaria</taxon>
        <taxon>Alternaria alternata complex</taxon>
    </lineage>
</organism>
<accession>A0A4Q4MK79</accession>
<evidence type="ECO:0000313" key="1">
    <source>
        <dbReference type="EMBL" id="RYN52895.1"/>
    </source>
</evidence>
<dbReference type="EMBL" id="PDXA01000013">
    <property type="protein sequence ID" value="RYN52895.1"/>
    <property type="molecule type" value="Genomic_DNA"/>
</dbReference>
<dbReference type="AlphaFoldDB" id="A0A4Q4MK79"/>
<gene>
    <name evidence="1" type="ORF">AA0114_g4611</name>
</gene>
<comment type="caution">
    <text evidence="1">The sequence shown here is derived from an EMBL/GenBank/DDBJ whole genome shotgun (WGS) entry which is preliminary data.</text>
</comment>
<proteinExistence type="predicted"/>
<reference evidence="2" key="1">
    <citation type="journal article" date="2019" name="bioRxiv">
        <title>Genomics, evolutionary history and diagnostics of the Alternaria alternata species group including apple and Asian pear pathotypes.</title>
        <authorList>
            <person name="Armitage A.D."/>
            <person name="Cockerton H.M."/>
            <person name="Sreenivasaprasad S."/>
            <person name="Woodhall J.W."/>
            <person name="Lane C.R."/>
            <person name="Harrison R.J."/>
            <person name="Clarkson J.P."/>
        </authorList>
    </citation>
    <scope>NUCLEOTIDE SEQUENCE [LARGE SCALE GENOMIC DNA]</scope>
    <source>
        <strain evidence="2">FERA 1082</strain>
    </source>
</reference>
<sequence>MISRTALWALDEKYIVRGAAKHKWESEFRFRHGTGFENDKINTDRPVSIRRLENLFLAFESYSIYFGLLELSSQGLLTRKLMSGVTTTCVCPIMLVCTLMKDLCVFIYDGLATTAISSDQPGYTTQLTVWLSKTPGSALASMAHHLLLGFILIIKVVLAFQTTPRQNCLDLLQHTALRLIIGLRHLRLLLSGLSIELNLHKHLLLAHLQVSKIMDTRIQSKHIHGDRQKILLLIIIGRDHPIRMHKYLVGFDLTKVL</sequence>
<name>A0A4Q4MK79_9PLEO</name>
<evidence type="ECO:0000313" key="2">
    <source>
        <dbReference type="Proteomes" id="UP000292402"/>
    </source>
</evidence>
<protein>
    <submittedName>
        <fullName evidence="1">Uncharacterized protein</fullName>
    </submittedName>
</protein>